<proteinExistence type="predicted"/>
<gene>
    <name evidence="2" type="ORF">K466DRAFT_589527</name>
</gene>
<dbReference type="AlphaFoldDB" id="A0A5C3P3U9"/>
<evidence type="ECO:0000256" key="1">
    <source>
        <dbReference type="SAM" id="MobiDB-lite"/>
    </source>
</evidence>
<name>A0A5C3P3U9_9APHY</name>
<reference evidence="2 3" key="1">
    <citation type="journal article" date="2019" name="Nat. Ecol. Evol.">
        <title>Megaphylogeny resolves global patterns of mushroom evolution.</title>
        <authorList>
            <person name="Varga T."/>
            <person name="Krizsan K."/>
            <person name="Foldi C."/>
            <person name="Dima B."/>
            <person name="Sanchez-Garcia M."/>
            <person name="Sanchez-Ramirez S."/>
            <person name="Szollosi G.J."/>
            <person name="Szarkandi J.G."/>
            <person name="Papp V."/>
            <person name="Albert L."/>
            <person name="Andreopoulos W."/>
            <person name="Angelini C."/>
            <person name="Antonin V."/>
            <person name="Barry K.W."/>
            <person name="Bougher N.L."/>
            <person name="Buchanan P."/>
            <person name="Buyck B."/>
            <person name="Bense V."/>
            <person name="Catcheside P."/>
            <person name="Chovatia M."/>
            <person name="Cooper J."/>
            <person name="Damon W."/>
            <person name="Desjardin D."/>
            <person name="Finy P."/>
            <person name="Geml J."/>
            <person name="Haridas S."/>
            <person name="Hughes K."/>
            <person name="Justo A."/>
            <person name="Karasinski D."/>
            <person name="Kautmanova I."/>
            <person name="Kiss B."/>
            <person name="Kocsube S."/>
            <person name="Kotiranta H."/>
            <person name="LaButti K.M."/>
            <person name="Lechner B.E."/>
            <person name="Liimatainen K."/>
            <person name="Lipzen A."/>
            <person name="Lukacs Z."/>
            <person name="Mihaltcheva S."/>
            <person name="Morgado L.N."/>
            <person name="Niskanen T."/>
            <person name="Noordeloos M.E."/>
            <person name="Ohm R.A."/>
            <person name="Ortiz-Santana B."/>
            <person name="Ovrebo C."/>
            <person name="Racz N."/>
            <person name="Riley R."/>
            <person name="Savchenko A."/>
            <person name="Shiryaev A."/>
            <person name="Soop K."/>
            <person name="Spirin V."/>
            <person name="Szebenyi C."/>
            <person name="Tomsovsky M."/>
            <person name="Tulloss R.E."/>
            <person name="Uehling J."/>
            <person name="Grigoriev I.V."/>
            <person name="Vagvolgyi C."/>
            <person name="Papp T."/>
            <person name="Martin F.M."/>
            <person name="Miettinen O."/>
            <person name="Hibbett D.S."/>
            <person name="Nagy L.G."/>
        </authorList>
    </citation>
    <scope>NUCLEOTIDE SEQUENCE [LARGE SCALE GENOMIC DNA]</scope>
    <source>
        <strain evidence="2 3">HHB13444</strain>
    </source>
</reference>
<dbReference type="EMBL" id="ML211374">
    <property type="protein sequence ID" value="TFK83669.1"/>
    <property type="molecule type" value="Genomic_DNA"/>
</dbReference>
<protein>
    <submittedName>
        <fullName evidence="2">Uncharacterized protein</fullName>
    </submittedName>
</protein>
<organism evidence="2 3">
    <name type="scientific">Polyporus arcularius HHB13444</name>
    <dbReference type="NCBI Taxonomy" id="1314778"/>
    <lineage>
        <taxon>Eukaryota</taxon>
        <taxon>Fungi</taxon>
        <taxon>Dikarya</taxon>
        <taxon>Basidiomycota</taxon>
        <taxon>Agaricomycotina</taxon>
        <taxon>Agaricomycetes</taxon>
        <taxon>Polyporales</taxon>
        <taxon>Polyporaceae</taxon>
        <taxon>Polyporus</taxon>
    </lineage>
</organism>
<keyword evidence="3" id="KW-1185">Reference proteome</keyword>
<evidence type="ECO:0000313" key="2">
    <source>
        <dbReference type="EMBL" id="TFK83669.1"/>
    </source>
</evidence>
<sequence length="86" mass="9720">MRTFRRRPPEERPRAFSPLRGCVPVPLQPIARPRVADRSSRRAARGSCRESLGLLALSMPQSTQLRPQLRRGADYGCTHSGQWHAT</sequence>
<dbReference type="Proteomes" id="UP000308197">
    <property type="component" value="Unassembled WGS sequence"/>
</dbReference>
<evidence type="ECO:0000313" key="3">
    <source>
        <dbReference type="Proteomes" id="UP000308197"/>
    </source>
</evidence>
<feature type="region of interest" description="Disordered" evidence="1">
    <location>
        <begin position="63"/>
        <end position="86"/>
    </location>
</feature>
<accession>A0A5C3P3U9</accession>
<dbReference type="InParanoid" id="A0A5C3P3U9"/>